<dbReference type="eggNOG" id="COG2377">
    <property type="taxonomic scope" value="Bacteria"/>
</dbReference>
<dbReference type="SUPFAM" id="SSF53067">
    <property type="entry name" value="Actin-like ATPase domain"/>
    <property type="match status" value="1"/>
</dbReference>
<evidence type="ECO:0008006" key="3">
    <source>
        <dbReference type="Google" id="ProtNLM"/>
    </source>
</evidence>
<dbReference type="GO" id="GO:0016773">
    <property type="term" value="F:phosphotransferase activity, alcohol group as acceptor"/>
    <property type="evidence" value="ECO:0007669"/>
    <property type="project" value="InterPro"/>
</dbReference>
<dbReference type="GO" id="GO:0009254">
    <property type="term" value="P:peptidoglycan turnover"/>
    <property type="evidence" value="ECO:0007669"/>
    <property type="project" value="InterPro"/>
</dbReference>
<organism evidence="1 2">
    <name type="scientific">Niastella koreensis (strain DSM 17620 / KACC 11465 / NBRC 106392 / GR20-10)</name>
    <dbReference type="NCBI Taxonomy" id="700598"/>
    <lineage>
        <taxon>Bacteria</taxon>
        <taxon>Pseudomonadati</taxon>
        <taxon>Bacteroidota</taxon>
        <taxon>Chitinophagia</taxon>
        <taxon>Chitinophagales</taxon>
        <taxon>Chitinophagaceae</taxon>
        <taxon>Niastella</taxon>
    </lineage>
</organism>
<dbReference type="Proteomes" id="UP000005438">
    <property type="component" value="Chromosome"/>
</dbReference>
<dbReference type="NCBIfam" id="NF007144">
    <property type="entry name" value="PRK09585.2-3"/>
    <property type="match status" value="1"/>
</dbReference>
<dbReference type="InterPro" id="IPR043129">
    <property type="entry name" value="ATPase_NBD"/>
</dbReference>
<name>G8TQI3_NIAKG</name>
<dbReference type="PANTHER" id="PTHR30605">
    <property type="entry name" value="ANHYDRO-N-ACETYLMURAMIC ACID KINASE"/>
    <property type="match status" value="1"/>
</dbReference>
<dbReference type="EMBL" id="CP003178">
    <property type="protein sequence ID" value="AEW03230.1"/>
    <property type="molecule type" value="Genomic_DNA"/>
</dbReference>
<dbReference type="AlphaFoldDB" id="G8TQI3"/>
<dbReference type="HOGENOM" id="CLU_038782_2_0_10"/>
<dbReference type="InterPro" id="IPR005338">
    <property type="entry name" value="Anhydro_N_Ac-Mur_kinase"/>
</dbReference>
<dbReference type="GO" id="GO:0005524">
    <property type="term" value="F:ATP binding"/>
    <property type="evidence" value="ECO:0007669"/>
    <property type="project" value="InterPro"/>
</dbReference>
<evidence type="ECO:0000313" key="1">
    <source>
        <dbReference type="EMBL" id="AEW03230.1"/>
    </source>
</evidence>
<dbReference type="Pfam" id="PF03702">
    <property type="entry name" value="AnmK"/>
    <property type="match status" value="1"/>
</dbReference>
<evidence type="ECO:0000313" key="2">
    <source>
        <dbReference type="Proteomes" id="UP000005438"/>
    </source>
</evidence>
<gene>
    <name evidence="1" type="ordered locus">Niako_7009</name>
</gene>
<dbReference type="KEGG" id="nko:Niako_7009"/>
<dbReference type="PANTHER" id="PTHR30605:SF0">
    <property type="entry name" value="ANHYDRO-N-ACETYLMURAMIC ACID KINASE"/>
    <property type="match status" value="1"/>
</dbReference>
<sequence length="389" mass="42449">MKFDGQIYSKIFFFNTRNLPNAMIYRAIGLMSGSSLDGLDLAFIEFHESKGVWEYEIKAADCSPYSEEWAKKLKGAIELNALDYQLLHTEYGHYIGEQVNAFIERNNLQYQVQLIASHGHTTFHVPAKKMTGQLGDGAAIAAVTGINVVSDLRAMDVALGGQGAPIVPIGEKLLLGNYTFFLNLGGIANISYNHPDKYLAFDVCPANRVMNMLAQDAGKPYDDGGELAAAGTINISLLKMLNDLEYYQLPYPKSLANDFGTDVVYPLITSSNSTTEDTLATMVEHIAIQIGEQVKAMLEKQPTTNTGMKLLATGGGAHNTFLLQRLQATLQPLGVEVVTTDKNLIDYKEALIMALIGVLRWREENNVLSSVTGATRSSIGGAVWIGQEA</sequence>
<proteinExistence type="predicted"/>
<accession>G8TQI3</accession>
<dbReference type="PATRIC" id="fig|700598.3.peg.7183"/>
<protein>
    <recommendedName>
        <fullName evidence="3">Anhydro-N-acetylmuramic acid kinase</fullName>
    </recommendedName>
</protein>
<dbReference type="GO" id="GO:0006040">
    <property type="term" value="P:amino sugar metabolic process"/>
    <property type="evidence" value="ECO:0007669"/>
    <property type="project" value="InterPro"/>
</dbReference>
<reference evidence="1 2" key="1">
    <citation type="submission" date="2011-12" db="EMBL/GenBank/DDBJ databases">
        <title>The complete genome of Niastella koreensis GR20-10.</title>
        <authorList>
            <consortium name="US DOE Joint Genome Institute (JGI-PGF)"/>
            <person name="Lucas S."/>
            <person name="Han J."/>
            <person name="Lapidus A."/>
            <person name="Bruce D."/>
            <person name="Goodwin L."/>
            <person name="Pitluck S."/>
            <person name="Peters L."/>
            <person name="Kyrpides N."/>
            <person name="Mavromatis K."/>
            <person name="Ivanova N."/>
            <person name="Mikhailova N."/>
            <person name="Davenport K."/>
            <person name="Saunders E."/>
            <person name="Detter J.C."/>
            <person name="Tapia R."/>
            <person name="Han C."/>
            <person name="Land M."/>
            <person name="Hauser L."/>
            <person name="Markowitz V."/>
            <person name="Cheng J.-F."/>
            <person name="Hugenholtz P."/>
            <person name="Woyke T."/>
            <person name="Wu D."/>
            <person name="Tindall B."/>
            <person name="Pomrenke H."/>
            <person name="Brambilla E."/>
            <person name="Klenk H.-P."/>
            <person name="Eisen J.A."/>
        </authorList>
    </citation>
    <scope>NUCLEOTIDE SEQUENCE [LARGE SCALE GENOMIC DNA]</scope>
    <source>
        <strain evidence="2">DSM 17620 / KACC 11465 / NBRC 106392 / GR20-10</strain>
    </source>
</reference>
<dbReference type="STRING" id="700598.Niako_7009"/>
<dbReference type="Gene3D" id="3.30.420.40">
    <property type="match status" value="2"/>
</dbReference>